<organism evidence="3 4">
    <name type="scientific">Actinacidiphila oryziradicis</name>
    <dbReference type="NCBI Taxonomy" id="2571141"/>
    <lineage>
        <taxon>Bacteria</taxon>
        <taxon>Bacillati</taxon>
        <taxon>Actinomycetota</taxon>
        <taxon>Actinomycetes</taxon>
        <taxon>Kitasatosporales</taxon>
        <taxon>Streptomycetaceae</taxon>
        <taxon>Actinacidiphila</taxon>
    </lineage>
</organism>
<dbReference type="AlphaFoldDB" id="A0A4U0RIQ3"/>
<evidence type="ECO:0000313" key="4">
    <source>
        <dbReference type="Proteomes" id="UP000305778"/>
    </source>
</evidence>
<proteinExistence type="predicted"/>
<evidence type="ECO:0000256" key="1">
    <source>
        <dbReference type="SAM" id="MobiDB-lite"/>
    </source>
</evidence>
<dbReference type="EMBL" id="SUMC01000192">
    <property type="protein sequence ID" value="TJZ95066.1"/>
    <property type="molecule type" value="Genomic_DNA"/>
</dbReference>
<dbReference type="Proteomes" id="UP000305778">
    <property type="component" value="Unassembled WGS sequence"/>
</dbReference>
<name>A0A4U0RIQ3_9ACTN</name>
<gene>
    <name evidence="3" type="ORF">FCI23_52615</name>
</gene>
<comment type="caution">
    <text evidence="3">The sequence shown here is derived from an EMBL/GenBank/DDBJ whole genome shotgun (WGS) entry which is preliminary data.</text>
</comment>
<accession>A0A4U0RIQ3</accession>
<keyword evidence="2" id="KW-0472">Membrane</keyword>
<sequence>MSEAVVPEPKAATRRRTSATQSTQRKKIAAGVGGASTGTLMLSLAHIVGTQTAWGVVLTWAAPSAGAMTGVVIALAKSQWELALMRWNERQDRKADERAFQRDLKIVEKYAEDPTLSDENRAALKREVQEAKKLWADRHMDRIRKSLGGT</sequence>
<feature type="transmembrane region" description="Helical" evidence="2">
    <location>
        <begin position="54"/>
        <end position="76"/>
    </location>
</feature>
<reference evidence="3 4" key="1">
    <citation type="submission" date="2019-04" db="EMBL/GenBank/DDBJ databases">
        <title>Streptomyces oryziradicis sp. nov., a novel actinomycete isolated from rhizosphere soil of rice (Oryza sativa L.).</title>
        <authorList>
            <person name="Li C."/>
        </authorList>
    </citation>
    <scope>NUCLEOTIDE SEQUENCE [LARGE SCALE GENOMIC DNA]</scope>
    <source>
        <strain evidence="3 4">NEAU-C40</strain>
    </source>
</reference>
<feature type="region of interest" description="Disordered" evidence="1">
    <location>
        <begin position="1"/>
        <end position="27"/>
    </location>
</feature>
<protein>
    <submittedName>
        <fullName evidence="3">Uncharacterized protein</fullName>
    </submittedName>
</protein>
<keyword evidence="2" id="KW-1133">Transmembrane helix</keyword>
<feature type="transmembrane region" description="Helical" evidence="2">
    <location>
        <begin position="28"/>
        <end position="48"/>
    </location>
</feature>
<dbReference type="RefSeq" id="WP_136731061.1">
    <property type="nucleotide sequence ID" value="NZ_SUMC01000192.1"/>
</dbReference>
<keyword evidence="4" id="KW-1185">Reference proteome</keyword>
<evidence type="ECO:0000256" key="2">
    <source>
        <dbReference type="SAM" id="Phobius"/>
    </source>
</evidence>
<keyword evidence="2" id="KW-0812">Transmembrane</keyword>
<evidence type="ECO:0000313" key="3">
    <source>
        <dbReference type="EMBL" id="TJZ95066.1"/>
    </source>
</evidence>